<keyword evidence="12" id="KW-0012">Acyltransferase</keyword>
<comment type="pathway">
    <text evidence="1">tRNA modification.</text>
</comment>
<dbReference type="Pfam" id="PF23613">
    <property type="entry name" value="ELP3_N"/>
    <property type="match status" value="1"/>
</dbReference>
<dbReference type="GO" id="GO:0005737">
    <property type="term" value="C:cytoplasm"/>
    <property type="evidence" value="ECO:0007669"/>
    <property type="project" value="TreeGrafter"/>
</dbReference>
<feature type="domain" description="Radical SAM core" evidence="16">
    <location>
        <begin position="68"/>
        <end position="335"/>
    </location>
</feature>
<dbReference type="SUPFAM" id="SSF55729">
    <property type="entry name" value="Acyl-CoA N-acyltransferases (Nat)"/>
    <property type="match status" value="1"/>
</dbReference>
<comment type="similarity">
    <text evidence="2">Belongs to the ELP3 family.</text>
</comment>
<dbReference type="AlphaFoldDB" id="A0A7C7ZCQ3"/>
<dbReference type="GO" id="GO:0051539">
    <property type="term" value="F:4 iron, 4 sulfur cluster binding"/>
    <property type="evidence" value="ECO:0007669"/>
    <property type="project" value="UniProtKB-KW"/>
</dbReference>
<keyword evidence="8 15" id="KW-0479">Metal-binding</keyword>
<dbReference type="GO" id="GO:0106261">
    <property type="term" value="F:tRNA uridine(34) acetyltransferase activity"/>
    <property type="evidence" value="ECO:0007669"/>
    <property type="project" value="UniProtKB-EC"/>
</dbReference>
<keyword evidence="7" id="KW-0819">tRNA processing</keyword>
<evidence type="ECO:0000256" key="5">
    <source>
        <dbReference type="ARBA" id="ARBA00022679"/>
    </source>
</evidence>
<dbReference type="GO" id="GO:0046872">
    <property type="term" value="F:metal ion binding"/>
    <property type="evidence" value="ECO:0007669"/>
    <property type="project" value="UniProtKB-KW"/>
</dbReference>
<dbReference type="InterPro" id="IPR006638">
    <property type="entry name" value="Elp3/MiaA/NifB-like_rSAM"/>
</dbReference>
<evidence type="ECO:0000256" key="10">
    <source>
        <dbReference type="ARBA" id="ARBA00023004"/>
    </source>
</evidence>
<keyword evidence="9" id="KW-0694">RNA-binding</keyword>
<keyword evidence="4" id="KW-0820">tRNA-binding</keyword>
<keyword evidence="11 15" id="KW-0411">Iron-sulfur</keyword>
<dbReference type="GO" id="GO:0002926">
    <property type="term" value="P:tRNA wobble base 5-methoxycarbonylmethyl-2-thiouridinylation"/>
    <property type="evidence" value="ECO:0007669"/>
    <property type="project" value="TreeGrafter"/>
</dbReference>
<comment type="cofactor">
    <cofactor evidence="15">
        <name>[4Fe-4S] cluster</name>
        <dbReference type="ChEBI" id="CHEBI:49883"/>
    </cofactor>
    <text evidence="15">Binds 1 [4Fe-4S] cluster. The cluster is coordinated with 3 cysteines and an exchangeable S-adenosyl-L-methionine.</text>
</comment>
<dbReference type="PANTHER" id="PTHR11135">
    <property type="entry name" value="HISTONE ACETYLTRANSFERASE-RELATED"/>
    <property type="match status" value="1"/>
</dbReference>
<evidence type="ECO:0000256" key="14">
    <source>
        <dbReference type="ARBA" id="ARBA00047372"/>
    </source>
</evidence>
<name>A0A7C7ZCQ3_9ARCH</name>
<comment type="catalytic activity">
    <reaction evidence="14">
        <text>uridine(34) in tRNA + acetyl-CoA + S-adenosyl-L-methionine + H2O = 5-(carboxymethyl)uridine(34) in tRNA + 5'-deoxyadenosine + L-methionine + CoA + 2 H(+)</text>
        <dbReference type="Rhea" id="RHEA:61020"/>
        <dbReference type="Rhea" id="RHEA-COMP:10407"/>
        <dbReference type="Rhea" id="RHEA-COMP:11727"/>
        <dbReference type="ChEBI" id="CHEBI:15377"/>
        <dbReference type="ChEBI" id="CHEBI:15378"/>
        <dbReference type="ChEBI" id="CHEBI:17319"/>
        <dbReference type="ChEBI" id="CHEBI:57287"/>
        <dbReference type="ChEBI" id="CHEBI:57288"/>
        <dbReference type="ChEBI" id="CHEBI:57844"/>
        <dbReference type="ChEBI" id="CHEBI:59789"/>
        <dbReference type="ChEBI" id="CHEBI:65315"/>
        <dbReference type="ChEBI" id="CHEBI:74882"/>
        <dbReference type="EC" id="2.3.1.311"/>
    </reaction>
    <physiologicalReaction direction="left-to-right" evidence="14">
        <dbReference type="Rhea" id="RHEA:61021"/>
    </physiologicalReaction>
</comment>
<evidence type="ECO:0000256" key="2">
    <source>
        <dbReference type="ARBA" id="ARBA00005494"/>
    </source>
</evidence>
<evidence type="ECO:0000256" key="1">
    <source>
        <dbReference type="ARBA" id="ARBA00005217"/>
    </source>
</evidence>
<dbReference type="SUPFAM" id="SSF102114">
    <property type="entry name" value="Radical SAM enzymes"/>
    <property type="match status" value="1"/>
</dbReference>
<proteinExistence type="inferred from homology"/>
<evidence type="ECO:0000256" key="8">
    <source>
        <dbReference type="ARBA" id="ARBA00022723"/>
    </source>
</evidence>
<feature type="binding site" evidence="15">
    <location>
        <position position="83"/>
    </location>
    <ligand>
        <name>[4Fe-4S] cluster</name>
        <dbReference type="ChEBI" id="CHEBI:49883"/>
        <note>4Fe-4S-S-AdoMet</note>
    </ligand>
</feature>
<keyword evidence="10 15" id="KW-0408">Iron</keyword>
<evidence type="ECO:0000256" key="15">
    <source>
        <dbReference type="PIRSR" id="PIRSR005669-1"/>
    </source>
</evidence>
<gene>
    <name evidence="17" type="ORF">EYQ16_00530</name>
</gene>
<feature type="binding site" evidence="15">
    <location>
        <position position="88"/>
    </location>
    <ligand>
        <name>[4Fe-4S] cluster</name>
        <dbReference type="ChEBI" id="CHEBI:49883"/>
        <note>4Fe-4S-S-AdoMet</note>
    </ligand>
</feature>
<evidence type="ECO:0000256" key="4">
    <source>
        <dbReference type="ARBA" id="ARBA00022555"/>
    </source>
</evidence>
<evidence type="ECO:0000256" key="6">
    <source>
        <dbReference type="ARBA" id="ARBA00022691"/>
    </source>
</evidence>
<evidence type="ECO:0000256" key="3">
    <source>
        <dbReference type="ARBA" id="ARBA00022485"/>
    </source>
</evidence>
<dbReference type="InterPro" id="IPR034687">
    <property type="entry name" value="ELP3-like"/>
</dbReference>
<dbReference type="PIRSF" id="PIRSF005669">
    <property type="entry name" value="Hist_AcTrfase_ELP3"/>
    <property type="match status" value="1"/>
</dbReference>
<dbReference type="InterPro" id="IPR056591">
    <property type="entry name" value="ELP3-like_N"/>
</dbReference>
<evidence type="ECO:0000256" key="9">
    <source>
        <dbReference type="ARBA" id="ARBA00022884"/>
    </source>
</evidence>
<dbReference type="Gene3D" id="3.20.20.70">
    <property type="entry name" value="Aldolase class I"/>
    <property type="match status" value="1"/>
</dbReference>
<organism evidence="17 18">
    <name type="scientific">Marine Group III euryarchaeote</name>
    <dbReference type="NCBI Taxonomy" id="2173149"/>
    <lineage>
        <taxon>Archaea</taxon>
        <taxon>Methanobacteriati</taxon>
        <taxon>Thermoplasmatota</taxon>
        <taxon>Thermoplasmata</taxon>
        <taxon>Candidatus Thermoprofundales</taxon>
    </lineage>
</organism>
<dbReference type="SFLD" id="SFLDS00029">
    <property type="entry name" value="Radical_SAM"/>
    <property type="match status" value="1"/>
</dbReference>
<dbReference type="InterPro" id="IPR007197">
    <property type="entry name" value="rSAM"/>
</dbReference>
<keyword evidence="3" id="KW-0004">4Fe-4S</keyword>
<keyword evidence="5" id="KW-0808">Transferase</keyword>
<dbReference type="PANTHER" id="PTHR11135:SF7">
    <property type="entry name" value="TRNA URIDINE(34) ACETYLTRANSFERASE"/>
    <property type="match status" value="1"/>
</dbReference>
<reference evidence="18" key="1">
    <citation type="journal article" date="2019" name="bioRxiv">
        <title>Genome diversification in globally distributed novel marine Proteobacteria is linked to environmental adaptation.</title>
        <authorList>
            <person name="Zhou Z."/>
            <person name="Tran P.Q."/>
            <person name="Kieft K."/>
            <person name="Anantharaman K."/>
        </authorList>
    </citation>
    <scope>NUCLEOTIDE SEQUENCE [LARGE SCALE GENOMIC DNA]</scope>
</reference>
<dbReference type="Pfam" id="PF04055">
    <property type="entry name" value="Radical_SAM"/>
    <property type="match status" value="1"/>
</dbReference>
<dbReference type="Pfam" id="PF16199">
    <property type="entry name" value="Radical_SAM_C"/>
    <property type="match status" value="1"/>
</dbReference>
<dbReference type="InterPro" id="IPR039661">
    <property type="entry name" value="ELP3"/>
</dbReference>
<keyword evidence="6" id="KW-0949">S-adenosyl-L-methionine</keyword>
<evidence type="ECO:0000259" key="16">
    <source>
        <dbReference type="PROSITE" id="PS51918"/>
    </source>
</evidence>
<dbReference type="InterPro" id="IPR058240">
    <property type="entry name" value="rSAM_sf"/>
</dbReference>
<evidence type="ECO:0000256" key="11">
    <source>
        <dbReference type="ARBA" id="ARBA00023014"/>
    </source>
</evidence>
<evidence type="ECO:0000256" key="13">
    <source>
        <dbReference type="ARBA" id="ARBA00044771"/>
    </source>
</evidence>
<feature type="binding site" evidence="15">
    <location>
        <position position="91"/>
    </location>
    <ligand>
        <name>[4Fe-4S] cluster</name>
        <dbReference type="ChEBI" id="CHEBI:49883"/>
        <note>4Fe-4S-S-AdoMet</note>
    </ligand>
</feature>
<dbReference type="InterPro" id="IPR032432">
    <property type="entry name" value="Radical_SAM_C"/>
</dbReference>
<evidence type="ECO:0000256" key="12">
    <source>
        <dbReference type="ARBA" id="ARBA00023315"/>
    </source>
</evidence>
<dbReference type="GO" id="GO:0000049">
    <property type="term" value="F:tRNA binding"/>
    <property type="evidence" value="ECO:0007669"/>
    <property type="project" value="UniProtKB-KW"/>
</dbReference>
<dbReference type="SMART" id="SM00729">
    <property type="entry name" value="Elp3"/>
    <property type="match status" value="1"/>
</dbReference>
<sequence>MSVAARVVERLLEERPQSRDAVERIKLDVARSCTTAGLPKNNELLAQLDAAAEPELARLLRVKPMRTSAGVAPVAIMTSPAPCPHGTCTYCPGGPTNDAPQSYTGHEPAARRGARHGYDPQTQVAGRLEQYARNGHPTDKVELIIMGGTFTAREPEYQDEFLRGAFRTLNGTASDSLDAALAVNATAPHRCVALTMETRPTECSDWAVHQMRRQGATRVEIGVQCLDDAVLDKLNRQQSVADVIAATRRLKRAGLKVVYHLMPGLPGMSPEKDRRDFARLFAEPDFQPDMLKLYPTLLVRGAPLAANPGDWVPYDTEIAANVVADLKEMVPPWVRIQRIQRDIPKHQIIAGVMNSNLRQYARRELKRRGKRCACINCREVWRARIDPADAELRTRSYEASGGREYFISLEAGRKLLAYLRLRHDEQATVRELKVTGQAARLGMDGSGVQHRGLGTQLMGVAEEMSSDFGRLRVTHGVGTLEYYRKLGYELDGSYVVKGL</sequence>
<evidence type="ECO:0000313" key="17">
    <source>
        <dbReference type="EMBL" id="HIG62999.1"/>
    </source>
</evidence>
<dbReference type="InterPro" id="IPR013785">
    <property type="entry name" value="Aldolase_TIM"/>
</dbReference>
<dbReference type="SFLD" id="SFLDG01086">
    <property type="entry name" value="elongater_protein-like"/>
    <property type="match status" value="1"/>
</dbReference>
<dbReference type="NCBIfam" id="TIGR01211">
    <property type="entry name" value="ELP3"/>
    <property type="match status" value="1"/>
</dbReference>
<protein>
    <recommendedName>
        <fullName evidence="13">tRNA carboxymethyluridine synthase</fullName>
        <ecNumber evidence="13">2.3.1.311</ecNumber>
    </recommendedName>
</protein>
<dbReference type="EC" id="2.3.1.311" evidence="13"/>
<comment type="caution">
    <text evidence="17">The sequence shown here is derived from an EMBL/GenBank/DDBJ whole genome shotgun (WGS) entry which is preliminary data.</text>
</comment>
<dbReference type="InterPro" id="IPR016181">
    <property type="entry name" value="Acyl_CoA_acyltransferase"/>
</dbReference>
<evidence type="ECO:0000313" key="18">
    <source>
        <dbReference type="Proteomes" id="UP000589516"/>
    </source>
</evidence>
<dbReference type="EMBL" id="DUAV01000004">
    <property type="protein sequence ID" value="HIG62999.1"/>
    <property type="molecule type" value="Genomic_DNA"/>
</dbReference>
<evidence type="ECO:0000256" key="7">
    <source>
        <dbReference type="ARBA" id="ARBA00022694"/>
    </source>
</evidence>
<dbReference type="Proteomes" id="UP000589516">
    <property type="component" value="Unassembled WGS sequence"/>
</dbReference>
<accession>A0A7C7ZCQ3</accession>
<dbReference type="CDD" id="cd01335">
    <property type="entry name" value="Radical_SAM"/>
    <property type="match status" value="1"/>
</dbReference>
<dbReference type="PROSITE" id="PS51918">
    <property type="entry name" value="RADICAL_SAM"/>
    <property type="match status" value="1"/>
</dbReference>